<name>A0ABS7C863_9BACL</name>
<dbReference type="CDD" id="cd07389">
    <property type="entry name" value="MPP_PhoD"/>
    <property type="match status" value="1"/>
</dbReference>
<evidence type="ECO:0000259" key="1">
    <source>
        <dbReference type="Pfam" id="PF09423"/>
    </source>
</evidence>
<proteinExistence type="predicted"/>
<feature type="non-terminal residue" evidence="3">
    <location>
        <position position="1"/>
    </location>
</feature>
<evidence type="ECO:0000313" key="3">
    <source>
        <dbReference type="EMBL" id="MBW7457106.1"/>
    </source>
</evidence>
<dbReference type="Gene3D" id="3.60.21.70">
    <property type="entry name" value="PhoD-like phosphatase"/>
    <property type="match status" value="1"/>
</dbReference>
<dbReference type="Pfam" id="PF09423">
    <property type="entry name" value="PhoD"/>
    <property type="match status" value="1"/>
</dbReference>
<keyword evidence="4" id="KW-1185">Reference proteome</keyword>
<dbReference type="PANTHER" id="PTHR43606:SF2">
    <property type="entry name" value="ALKALINE PHOSPHATASE FAMILY PROTEIN (AFU_ORTHOLOGUE AFUA_5G03860)"/>
    <property type="match status" value="1"/>
</dbReference>
<dbReference type="Proteomes" id="UP001519887">
    <property type="component" value="Unassembled WGS sequence"/>
</dbReference>
<dbReference type="EMBL" id="JAHZIK010000752">
    <property type="protein sequence ID" value="MBW7457106.1"/>
    <property type="molecule type" value="Genomic_DNA"/>
</dbReference>
<sequence>LAPDPLNGGGMTGSDVPVKWEVAIDDKFRKVVREGAGFARAQLGHSVHVEVDGLKPNQVYYYRFQAGKEISPTGRTKTLPAYGSHVSKMTFAFASCQNYPTGYFTPYRHMAADELDLVFHLGDYIYEGPGPNQNTPSPRYHNGPEIITLGDYRNRYALYKSDSDLQAAHAKFPWVVAMDDHEVENNHAGLIPEANQPVEPFLARKTAAFQAYYENMPLRSASLPSGFTMQLYRHFNYGDLANVHVLDTRQFRDDQASGDGLKPPTPESTSMERSIMGEEQEQWLLSGLNQSQAQWNIIPQQVFFCKRDYLIGEGEEFSMDGWDGYSANRDRILGFAKQKNLSNLVVLTGDVHSNWACDIKADFNNPDSGILGAEFVGTSITSGGDGVDITDAQKAILAENPHIKFYNNQRGYVRCTATHESFQADYQIVPFVTRPGAGIFTRASFLMEKGKPGLQKIYDAAVTV</sequence>
<comment type="caution">
    <text evidence="3">The sequence shown here is derived from an EMBL/GenBank/DDBJ whole genome shotgun (WGS) entry which is preliminary data.</text>
</comment>
<dbReference type="SUPFAM" id="SSF56300">
    <property type="entry name" value="Metallo-dependent phosphatases"/>
    <property type="match status" value="1"/>
</dbReference>
<dbReference type="InterPro" id="IPR038607">
    <property type="entry name" value="PhoD-like_sf"/>
</dbReference>
<dbReference type="InterPro" id="IPR032093">
    <property type="entry name" value="PhoD_N"/>
</dbReference>
<accession>A0ABS7C863</accession>
<feature type="domain" description="PhoD-like phosphatase metallophosphatase" evidence="1">
    <location>
        <begin position="91"/>
        <end position="426"/>
    </location>
</feature>
<dbReference type="Pfam" id="PF16655">
    <property type="entry name" value="PhoD_N"/>
    <property type="match status" value="1"/>
</dbReference>
<dbReference type="PANTHER" id="PTHR43606">
    <property type="entry name" value="PHOSPHATASE, PUTATIVE (AFU_ORTHOLOGUE AFUA_6G08710)-RELATED"/>
    <property type="match status" value="1"/>
</dbReference>
<dbReference type="InterPro" id="IPR052900">
    <property type="entry name" value="Phospholipid_Metab_Enz"/>
</dbReference>
<protein>
    <submittedName>
        <fullName evidence="3">Alkaline phosphatase D family protein</fullName>
    </submittedName>
</protein>
<evidence type="ECO:0000259" key="2">
    <source>
        <dbReference type="Pfam" id="PF16655"/>
    </source>
</evidence>
<organism evidence="3 4">
    <name type="scientific">Paenibacillus sepulcri</name>
    <dbReference type="NCBI Taxonomy" id="359917"/>
    <lineage>
        <taxon>Bacteria</taxon>
        <taxon>Bacillati</taxon>
        <taxon>Bacillota</taxon>
        <taxon>Bacilli</taxon>
        <taxon>Bacillales</taxon>
        <taxon>Paenibacillaceae</taxon>
        <taxon>Paenibacillus</taxon>
    </lineage>
</organism>
<feature type="domain" description="Phospholipase D N-terminal" evidence="2">
    <location>
        <begin position="5"/>
        <end position="78"/>
    </location>
</feature>
<dbReference type="Gene3D" id="2.60.40.380">
    <property type="entry name" value="Purple acid phosphatase-like, N-terminal"/>
    <property type="match status" value="1"/>
</dbReference>
<reference evidence="3 4" key="1">
    <citation type="submission" date="2021-07" db="EMBL/GenBank/DDBJ databases">
        <title>Paenibacillus radiodurans sp. nov., isolated from the southeastern edge of Tengger Desert.</title>
        <authorList>
            <person name="Zhang G."/>
        </authorList>
    </citation>
    <scope>NUCLEOTIDE SEQUENCE [LARGE SCALE GENOMIC DNA]</scope>
    <source>
        <strain evidence="3 4">CCM 7311</strain>
    </source>
</reference>
<evidence type="ECO:0000313" key="4">
    <source>
        <dbReference type="Proteomes" id="UP001519887"/>
    </source>
</evidence>
<dbReference type="InterPro" id="IPR018946">
    <property type="entry name" value="PhoD-like_MPP"/>
</dbReference>
<dbReference type="InterPro" id="IPR029052">
    <property type="entry name" value="Metallo-depent_PP-like"/>
</dbReference>
<gene>
    <name evidence="3" type="ORF">K0U00_24005</name>
</gene>